<organism evidence="1 2">
    <name type="scientific">Desulfonema magnum</name>
    <dbReference type="NCBI Taxonomy" id="45655"/>
    <lineage>
        <taxon>Bacteria</taxon>
        <taxon>Pseudomonadati</taxon>
        <taxon>Thermodesulfobacteriota</taxon>
        <taxon>Desulfobacteria</taxon>
        <taxon>Desulfobacterales</taxon>
        <taxon>Desulfococcaceae</taxon>
        <taxon>Desulfonema</taxon>
    </lineage>
</organism>
<gene>
    <name evidence="1" type="ORF">dnm_099100</name>
</gene>
<dbReference type="Proteomes" id="UP000663722">
    <property type="component" value="Chromosome"/>
</dbReference>
<accession>A0A975BZ39</accession>
<reference evidence="1" key="1">
    <citation type="journal article" date="2021" name="Microb. Physiol.">
        <title>Proteogenomic Insights into the Physiology of Marine, Sulfate-Reducing, Filamentous Desulfonema limicola and Desulfonema magnum.</title>
        <authorList>
            <person name="Schnaars V."/>
            <person name="Wohlbrand L."/>
            <person name="Scheve S."/>
            <person name="Hinrichs C."/>
            <person name="Reinhardt R."/>
            <person name="Rabus R."/>
        </authorList>
    </citation>
    <scope>NUCLEOTIDE SEQUENCE</scope>
    <source>
        <strain evidence="1">4be13</strain>
    </source>
</reference>
<dbReference type="AlphaFoldDB" id="A0A975BZ39"/>
<sequence length="47" mass="5628">MSVFKYPIKFYTSFFCEQRRNPAFSQERLIIPEKKAGFLPRADIENL</sequence>
<dbReference type="EMBL" id="CP061800">
    <property type="protein sequence ID" value="QTA93802.1"/>
    <property type="molecule type" value="Genomic_DNA"/>
</dbReference>
<protein>
    <submittedName>
        <fullName evidence="1">Uncharacterized protein</fullName>
    </submittedName>
</protein>
<evidence type="ECO:0000313" key="1">
    <source>
        <dbReference type="EMBL" id="QTA93802.1"/>
    </source>
</evidence>
<keyword evidence="2" id="KW-1185">Reference proteome</keyword>
<proteinExistence type="predicted"/>
<name>A0A975BZ39_9BACT</name>
<evidence type="ECO:0000313" key="2">
    <source>
        <dbReference type="Proteomes" id="UP000663722"/>
    </source>
</evidence>
<dbReference type="KEGG" id="dmm:dnm_099100"/>